<dbReference type="Proteomes" id="UP001221898">
    <property type="component" value="Unassembled WGS sequence"/>
</dbReference>
<dbReference type="AlphaFoldDB" id="A0AAD7RZ37"/>
<sequence>MARAASGTPGAGPGSAVRGRAVVFGPVIVITARGLGPRRRSGVPAQIAAPISFHLQAPTTPPHHNLPSLTARPLPSFLIHSSEVPVELPGFPVCLNVTPQLSACPSVRPHGSRRSPFFAVAVSVNLRRRFWFWAGCDVAVVCPFLSNPVHFGLSSVTCGR</sequence>
<reference evidence="1" key="1">
    <citation type="journal article" date="2023" name="Science">
        <title>Genome structures resolve the early diversification of teleost fishes.</title>
        <authorList>
            <person name="Parey E."/>
            <person name="Louis A."/>
            <person name="Montfort J."/>
            <person name="Bouchez O."/>
            <person name="Roques C."/>
            <person name="Iampietro C."/>
            <person name="Lluch J."/>
            <person name="Castinel A."/>
            <person name="Donnadieu C."/>
            <person name="Desvignes T."/>
            <person name="Floi Bucao C."/>
            <person name="Jouanno E."/>
            <person name="Wen M."/>
            <person name="Mejri S."/>
            <person name="Dirks R."/>
            <person name="Jansen H."/>
            <person name="Henkel C."/>
            <person name="Chen W.J."/>
            <person name="Zahm M."/>
            <person name="Cabau C."/>
            <person name="Klopp C."/>
            <person name="Thompson A.W."/>
            <person name="Robinson-Rechavi M."/>
            <person name="Braasch I."/>
            <person name="Lecointre G."/>
            <person name="Bobe J."/>
            <person name="Postlethwait J.H."/>
            <person name="Berthelot C."/>
            <person name="Roest Crollius H."/>
            <person name="Guiguen Y."/>
        </authorList>
    </citation>
    <scope>NUCLEOTIDE SEQUENCE</scope>
    <source>
        <strain evidence="1">NC1722</strain>
    </source>
</reference>
<dbReference type="EMBL" id="JAINUG010000141">
    <property type="protein sequence ID" value="KAJ8393009.1"/>
    <property type="molecule type" value="Genomic_DNA"/>
</dbReference>
<gene>
    <name evidence="1" type="ORF">AAFF_G00069130</name>
</gene>
<evidence type="ECO:0000313" key="2">
    <source>
        <dbReference type="Proteomes" id="UP001221898"/>
    </source>
</evidence>
<keyword evidence="2" id="KW-1185">Reference proteome</keyword>
<protein>
    <submittedName>
        <fullName evidence="1">Uncharacterized protein</fullName>
    </submittedName>
</protein>
<accession>A0AAD7RZ37</accession>
<comment type="caution">
    <text evidence="1">The sequence shown here is derived from an EMBL/GenBank/DDBJ whole genome shotgun (WGS) entry which is preliminary data.</text>
</comment>
<organism evidence="1 2">
    <name type="scientific">Aldrovandia affinis</name>
    <dbReference type="NCBI Taxonomy" id="143900"/>
    <lineage>
        <taxon>Eukaryota</taxon>
        <taxon>Metazoa</taxon>
        <taxon>Chordata</taxon>
        <taxon>Craniata</taxon>
        <taxon>Vertebrata</taxon>
        <taxon>Euteleostomi</taxon>
        <taxon>Actinopterygii</taxon>
        <taxon>Neopterygii</taxon>
        <taxon>Teleostei</taxon>
        <taxon>Notacanthiformes</taxon>
        <taxon>Halosauridae</taxon>
        <taxon>Aldrovandia</taxon>
    </lineage>
</organism>
<name>A0AAD7RZ37_9TELE</name>
<evidence type="ECO:0000313" key="1">
    <source>
        <dbReference type="EMBL" id="KAJ8393009.1"/>
    </source>
</evidence>
<proteinExistence type="predicted"/>